<dbReference type="GO" id="GO:0005634">
    <property type="term" value="C:nucleus"/>
    <property type="evidence" value="ECO:0007669"/>
    <property type="project" value="TreeGrafter"/>
</dbReference>
<keyword evidence="4" id="KW-0949">S-adenosyl-L-methionine</keyword>
<keyword evidence="3 9" id="KW-0808">Transferase</keyword>
<dbReference type="InterPro" id="IPR029063">
    <property type="entry name" value="SAM-dependent_MTases_sf"/>
</dbReference>
<keyword evidence="6" id="KW-0507">mRNA processing</keyword>
<protein>
    <recommendedName>
        <fullName evidence="1">mRNA (guanine-N(7))-methyltransferase</fullName>
        <ecNumber evidence="1">2.1.1.56</ecNumber>
    </recommendedName>
</protein>
<dbReference type="EMBL" id="HE575323">
    <property type="protein sequence ID" value="CCC93609.1"/>
    <property type="molecule type" value="Genomic_DNA"/>
</dbReference>
<evidence type="ECO:0000256" key="7">
    <source>
        <dbReference type="ARBA" id="ARBA00044712"/>
    </source>
</evidence>
<evidence type="ECO:0000256" key="3">
    <source>
        <dbReference type="ARBA" id="ARBA00022679"/>
    </source>
</evidence>
<evidence type="ECO:0000256" key="4">
    <source>
        <dbReference type="ARBA" id="ARBA00022691"/>
    </source>
</evidence>
<reference evidence="9" key="1">
    <citation type="journal article" date="2012" name="Proc. Natl. Acad. Sci. U.S.A.">
        <title>Antigenic diversity is generated by distinct evolutionary mechanisms in African trypanosome species.</title>
        <authorList>
            <person name="Jackson A.P."/>
            <person name="Berry A."/>
            <person name="Aslett M."/>
            <person name="Allison H.C."/>
            <person name="Burton P."/>
            <person name="Vavrova-Anderson J."/>
            <person name="Brown R."/>
            <person name="Browne H."/>
            <person name="Corton N."/>
            <person name="Hauser H."/>
            <person name="Gamble J."/>
            <person name="Gilderthorp R."/>
            <person name="Marcello L."/>
            <person name="McQuillan J."/>
            <person name="Otto T.D."/>
            <person name="Quail M.A."/>
            <person name="Sanders M.J."/>
            <person name="van Tonder A."/>
            <person name="Ginger M.L."/>
            <person name="Field M.C."/>
            <person name="Barry J.D."/>
            <person name="Hertz-Fowler C."/>
            <person name="Berriman M."/>
        </authorList>
    </citation>
    <scope>NUCLEOTIDE SEQUENCE</scope>
    <source>
        <strain evidence="9">IL3000</strain>
    </source>
</reference>
<comment type="catalytic activity">
    <reaction evidence="7">
        <text>a 5'-end (5'-triphosphoguanosine)-ribonucleoside in mRNA + S-adenosyl-L-methionine = a 5'-end (N(7)-methyl 5'-triphosphoguanosine)-ribonucleoside in mRNA + S-adenosyl-L-homocysteine</text>
        <dbReference type="Rhea" id="RHEA:67008"/>
        <dbReference type="Rhea" id="RHEA-COMP:17166"/>
        <dbReference type="Rhea" id="RHEA-COMP:17167"/>
        <dbReference type="ChEBI" id="CHEBI:57856"/>
        <dbReference type="ChEBI" id="CHEBI:59789"/>
        <dbReference type="ChEBI" id="CHEBI:156461"/>
        <dbReference type="ChEBI" id="CHEBI:167617"/>
        <dbReference type="EC" id="2.1.1.56"/>
    </reaction>
</comment>
<evidence type="ECO:0000256" key="5">
    <source>
        <dbReference type="ARBA" id="ARBA00022884"/>
    </source>
</evidence>
<name>G0UW43_TRYCI</name>
<dbReference type="InterPro" id="IPR039753">
    <property type="entry name" value="RG7MT1"/>
</dbReference>
<sequence length="312" mass="35469">MEALVTAASYNEVVRKRTGDMTSKETPFRFFSNYVKKNLIQYALDHIKHVAGRREAIVLDLASGRGGDLGKWIHCQSPELCFATSKLPRERLTKAVLVECYDVSPESVAEAQRRYETMAPGTECRCSFTVKDCFSEEFLLRELPLSSNFGKYDVVSIQFAFHYACDTLERIDMLMAAIAGALAPEGVYIATTVDEEVLAERIAAERLKSEGLFSINFDTKPHLESGGLPVGSKYRFSLNGFVDCDEYVVPLEYVRSRAKHYGMEEVVEFSKRFESFYEVYRKDYSKNKGLLLVRGEMELATLYRTLCFRKAV</sequence>
<dbReference type="PANTHER" id="PTHR12189">
    <property type="entry name" value="MRNA GUANINE-7- METHYLTRANSFERASE"/>
    <property type="match status" value="1"/>
</dbReference>
<dbReference type="VEuPathDB" id="TriTrypDB:TcIL3000_10_3700"/>
<keyword evidence="6" id="KW-0506">mRNA capping</keyword>
<dbReference type="AlphaFoldDB" id="G0UW43"/>
<dbReference type="GO" id="GO:0004482">
    <property type="term" value="F:mRNA 5'-cap (guanine-N7-)-methyltransferase activity"/>
    <property type="evidence" value="ECO:0007669"/>
    <property type="project" value="UniProtKB-EC"/>
</dbReference>
<keyword evidence="2 9" id="KW-0489">Methyltransferase</keyword>
<dbReference type="GO" id="GO:0003723">
    <property type="term" value="F:RNA binding"/>
    <property type="evidence" value="ECO:0007669"/>
    <property type="project" value="UniProtKB-KW"/>
</dbReference>
<dbReference type="PROSITE" id="PS51562">
    <property type="entry name" value="RNA_CAP0_MT"/>
    <property type="match status" value="1"/>
</dbReference>
<dbReference type="PANTHER" id="PTHR12189:SF1">
    <property type="entry name" value="MRNA (GUANINE-N(7))-METHYLTRANSFERASE"/>
    <property type="match status" value="1"/>
</dbReference>
<feature type="domain" description="MRNA cap 0 methyltransferase" evidence="8">
    <location>
        <begin position="23"/>
        <end position="311"/>
    </location>
</feature>
<evidence type="ECO:0000256" key="2">
    <source>
        <dbReference type="ARBA" id="ARBA00022603"/>
    </source>
</evidence>
<dbReference type="InterPro" id="IPR004971">
    <property type="entry name" value="mRNA_G-N7_MeTrfase_dom"/>
</dbReference>
<evidence type="ECO:0000256" key="1">
    <source>
        <dbReference type="ARBA" id="ARBA00011926"/>
    </source>
</evidence>
<accession>G0UW43</accession>
<evidence type="ECO:0000313" key="9">
    <source>
        <dbReference type="EMBL" id="CCC93609.1"/>
    </source>
</evidence>
<dbReference type="Pfam" id="PF03291">
    <property type="entry name" value="mRNA_G-N7_MeTrfase"/>
    <property type="match status" value="1"/>
</dbReference>
<evidence type="ECO:0000256" key="6">
    <source>
        <dbReference type="ARBA" id="ARBA00023042"/>
    </source>
</evidence>
<organism evidence="9">
    <name type="scientific">Trypanosoma congolense (strain IL3000)</name>
    <dbReference type="NCBI Taxonomy" id="1068625"/>
    <lineage>
        <taxon>Eukaryota</taxon>
        <taxon>Discoba</taxon>
        <taxon>Euglenozoa</taxon>
        <taxon>Kinetoplastea</taxon>
        <taxon>Metakinetoplastina</taxon>
        <taxon>Trypanosomatida</taxon>
        <taxon>Trypanosomatidae</taxon>
        <taxon>Trypanosoma</taxon>
        <taxon>Nannomonas</taxon>
    </lineage>
</organism>
<dbReference type="EC" id="2.1.1.56" evidence="1"/>
<gene>
    <name evidence="9" type="ORF">TCIL3000_10_3700</name>
</gene>
<dbReference type="Gene3D" id="3.40.50.150">
    <property type="entry name" value="Vaccinia Virus protein VP39"/>
    <property type="match status" value="1"/>
</dbReference>
<proteinExistence type="predicted"/>
<keyword evidence="5" id="KW-0694">RNA-binding</keyword>
<dbReference type="SUPFAM" id="SSF53335">
    <property type="entry name" value="S-adenosyl-L-methionine-dependent methyltransferases"/>
    <property type="match status" value="1"/>
</dbReference>
<evidence type="ECO:0000259" key="8">
    <source>
        <dbReference type="PROSITE" id="PS51562"/>
    </source>
</evidence>